<evidence type="ECO:0000313" key="2">
    <source>
        <dbReference type="EMBL" id="KAK7321604.1"/>
    </source>
</evidence>
<dbReference type="CDD" id="cd00143">
    <property type="entry name" value="PP2Cc"/>
    <property type="match status" value="1"/>
</dbReference>
<evidence type="ECO:0000259" key="1">
    <source>
        <dbReference type="PROSITE" id="PS51746"/>
    </source>
</evidence>
<reference evidence="2 3" key="1">
    <citation type="submission" date="2024-01" db="EMBL/GenBank/DDBJ databases">
        <title>The genomes of 5 underutilized Papilionoideae crops provide insights into root nodulation and disease resistanc.</title>
        <authorList>
            <person name="Jiang F."/>
        </authorList>
    </citation>
    <scope>NUCLEOTIDE SEQUENCE [LARGE SCALE GENOMIC DNA]</scope>
    <source>
        <strain evidence="2">LVBAO_FW01</strain>
        <tissue evidence="2">Leaves</tissue>
    </source>
</reference>
<name>A0AAN9Q528_CANGL</name>
<comment type="caution">
    <text evidence="2">The sequence shown here is derived from an EMBL/GenBank/DDBJ whole genome shotgun (WGS) entry which is preliminary data.</text>
</comment>
<sequence length="350" mass="38612">MGICISVASSEIHGIPEEVHDGNVTVFEASNFQNGNHRLYSVYSKGGTKGINQDAASLSQGYGMEDGTFCGVYDGHGRNGHIVSKIVNSRLSSLILSQKNVLEKFDDTIEIDDDNTSHHVDKMKEDLVLKNFHKWKQAITNAFRVMDKEVKLQGNLDCSCSGTTAVIVIKQGEGLVIANLGDSRAVLGTIYDEELIATQLTTDLKPGLPREAERIRRCNGCVYALEEEPQIERVWLPNNKNSPGLAMSRAFGDFLLKDHGVIAIPHISYHPLTSSDQFIVLATDGVWDVLSNIEVASIVWSVDTEESAARAVVEAATSAWEKKYPSYKVDDCTVVCLFLKNKSQLWGYEK</sequence>
<dbReference type="Gene3D" id="3.60.40.10">
    <property type="entry name" value="PPM-type phosphatase domain"/>
    <property type="match status" value="1"/>
</dbReference>
<dbReference type="Proteomes" id="UP001367508">
    <property type="component" value="Unassembled WGS sequence"/>
</dbReference>
<feature type="domain" description="PPM-type phosphatase" evidence="1">
    <location>
        <begin position="39"/>
        <end position="339"/>
    </location>
</feature>
<dbReference type="SMART" id="SM00332">
    <property type="entry name" value="PP2Cc"/>
    <property type="match status" value="1"/>
</dbReference>
<dbReference type="InterPro" id="IPR001932">
    <property type="entry name" value="PPM-type_phosphatase-like_dom"/>
</dbReference>
<dbReference type="InterPro" id="IPR036457">
    <property type="entry name" value="PPM-type-like_dom_sf"/>
</dbReference>
<dbReference type="InterPro" id="IPR015655">
    <property type="entry name" value="PP2C"/>
</dbReference>
<dbReference type="EMBL" id="JAYMYQ010000007">
    <property type="protein sequence ID" value="KAK7321604.1"/>
    <property type="molecule type" value="Genomic_DNA"/>
</dbReference>
<dbReference type="Pfam" id="PF00481">
    <property type="entry name" value="PP2C"/>
    <property type="match status" value="1"/>
</dbReference>
<organism evidence="2 3">
    <name type="scientific">Canavalia gladiata</name>
    <name type="common">Sword bean</name>
    <name type="synonym">Dolichos gladiatus</name>
    <dbReference type="NCBI Taxonomy" id="3824"/>
    <lineage>
        <taxon>Eukaryota</taxon>
        <taxon>Viridiplantae</taxon>
        <taxon>Streptophyta</taxon>
        <taxon>Embryophyta</taxon>
        <taxon>Tracheophyta</taxon>
        <taxon>Spermatophyta</taxon>
        <taxon>Magnoliopsida</taxon>
        <taxon>eudicotyledons</taxon>
        <taxon>Gunneridae</taxon>
        <taxon>Pentapetalae</taxon>
        <taxon>rosids</taxon>
        <taxon>fabids</taxon>
        <taxon>Fabales</taxon>
        <taxon>Fabaceae</taxon>
        <taxon>Papilionoideae</taxon>
        <taxon>50 kb inversion clade</taxon>
        <taxon>NPAAA clade</taxon>
        <taxon>indigoferoid/millettioid clade</taxon>
        <taxon>Phaseoleae</taxon>
        <taxon>Canavalia</taxon>
    </lineage>
</organism>
<dbReference type="AlphaFoldDB" id="A0AAN9Q528"/>
<keyword evidence="3" id="KW-1185">Reference proteome</keyword>
<dbReference type="GO" id="GO:0004722">
    <property type="term" value="F:protein serine/threonine phosphatase activity"/>
    <property type="evidence" value="ECO:0007669"/>
    <property type="project" value="InterPro"/>
</dbReference>
<protein>
    <recommendedName>
        <fullName evidence="1">PPM-type phosphatase domain-containing protein</fullName>
    </recommendedName>
</protein>
<evidence type="ECO:0000313" key="3">
    <source>
        <dbReference type="Proteomes" id="UP001367508"/>
    </source>
</evidence>
<dbReference type="SUPFAM" id="SSF81606">
    <property type="entry name" value="PP2C-like"/>
    <property type="match status" value="1"/>
</dbReference>
<gene>
    <name evidence="2" type="ORF">VNO77_32414</name>
</gene>
<accession>A0AAN9Q528</accession>
<dbReference type="PANTHER" id="PTHR47992">
    <property type="entry name" value="PROTEIN PHOSPHATASE"/>
    <property type="match status" value="1"/>
</dbReference>
<proteinExistence type="predicted"/>
<dbReference type="PROSITE" id="PS51746">
    <property type="entry name" value="PPM_2"/>
    <property type="match status" value="1"/>
</dbReference>